<sequence>MGNCDSARRRTTVDGMGQQVDCPVNDKNSDDFCRSELDRLGVCWNRMERNTSATMSCSAVETLHAAGIYFRPDQNVTRFCPNNGSTLTDYRKCIYAGEAFDKITWEHQLNSYLDMAGYATSLAALTVALLLFIWLRSIACPRIRLHQNLIVSFMYNSALQIVWGRVASDPYLLDINPLWCQLVNVVMLHALMSTYAWMFCEGCYLQILLIWSMVTERKVYYAMCVFGWGAPLLLVIIYVILRTSLLCTPQQLEACWSHEVPQFYSYLFGPFIVGTLVLNLLFLLNIIRIVYRKTDHPIVPSSNRRTQMRTMLKALLILLPMLGAQYLLTSFWDDIAKEGATPLKLTQVAVTSLQGLAVAIVVCFVNCEVRMTLKRKWYQWKTGLQRDSRMSRSGRNRSRLTMIVSVADQPNTICDQQHVSVEEFDHFLKHTNGTVV</sequence>
<reference evidence="15" key="1">
    <citation type="submission" date="2022-11" db="UniProtKB">
        <authorList>
            <consortium name="WormBaseParasite"/>
        </authorList>
    </citation>
    <scope>IDENTIFICATION</scope>
</reference>
<dbReference type="GO" id="GO:0007188">
    <property type="term" value="P:adenylate cyclase-modulating G protein-coupled receptor signaling pathway"/>
    <property type="evidence" value="ECO:0007669"/>
    <property type="project" value="TreeGrafter"/>
</dbReference>
<comment type="subcellular location">
    <subcellularLocation>
        <location evidence="1">Cell membrane</location>
        <topology evidence="1">Multi-pass membrane protein</topology>
    </subcellularLocation>
</comment>
<dbReference type="Gene3D" id="4.10.1240.10">
    <property type="entry name" value="GPCR, family 2, extracellular hormone receptor domain"/>
    <property type="match status" value="1"/>
</dbReference>
<dbReference type="SUPFAM" id="SSF111418">
    <property type="entry name" value="Hormone receptor domain"/>
    <property type="match status" value="1"/>
</dbReference>
<evidence type="ECO:0000256" key="3">
    <source>
        <dbReference type="ARBA" id="ARBA00022475"/>
    </source>
</evidence>
<accession>A0A914WIT4</accession>
<keyword evidence="10" id="KW-0807">Transducer</keyword>
<dbReference type="InterPro" id="IPR017983">
    <property type="entry name" value="GPCR_2_secretin-like_CS"/>
</dbReference>
<evidence type="ECO:0000259" key="12">
    <source>
        <dbReference type="PROSITE" id="PS50227"/>
    </source>
</evidence>
<feature type="transmembrane region" description="Helical" evidence="11">
    <location>
        <begin position="348"/>
        <end position="367"/>
    </location>
</feature>
<feature type="domain" description="G-protein coupled receptors family 2 profile 1" evidence="12">
    <location>
        <begin position="3"/>
        <end position="84"/>
    </location>
</feature>
<evidence type="ECO:0000256" key="6">
    <source>
        <dbReference type="ARBA" id="ARBA00023040"/>
    </source>
</evidence>
<dbReference type="Proteomes" id="UP000887566">
    <property type="component" value="Unplaced"/>
</dbReference>
<dbReference type="InterPro" id="IPR036445">
    <property type="entry name" value="GPCR_2_extracell_dom_sf"/>
</dbReference>
<dbReference type="GO" id="GO:0008528">
    <property type="term" value="F:G protein-coupled peptide receptor activity"/>
    <property type="evidence" value="ECO:0007669"/>
    <property type="project" value="TreeGrafter"/>
</dbReference>
<evidence type="ECO:0000259" key="13">
    <source>
        <dbReference type="PROSITE" id="PS50261"/>
    </source>
</evidence>
<dbReference type="Gene3D" id="1.20.1070.10">
    <property type="entry name" value="Rhodopsin 7-helix transmembrane proteins"/>
    <property type="match status" value="1"/>
</dbReference>
<feature type="transmembrane region" description="Helical" evidence="11">
    <location>
        <begin position="266"/>
        <end position="291"/>
    </location>
</feature>
<dbReference type="PROSITE" id="PS50227">
    <property type="entry name" value="G_PROTEIN_RECEP_F2_3"/>
    <property type="match status" value="1"/>
</dbReference>
<feature type="domain" description="G-protein coupled receptors family 2 profile 2" evidence="13">
    <location>
        <begin position="110"/>
        <end position="366"/>
    </location>
</feature>
<dbReference type="InterPro" id="IPR050332">
    <property type="entry name" value="GPCR_2"/>
</dbReference>
<feature type="transmembrane region" description="Helical" evidence="11">
    <location>
        <begin position="186"/>
        <end position="207"/>
    </location>
</feature>
<dbReference type="PRINTS" id="PR00249">
    <property type="entry name" value="GPCRSECRETIN"/>
</dbReference>
<feature type="transmembrane region" description="Helical" evidence="11">
    <location>
        <begin position="311"/>
        <end position="328"/>
    </location>
</feature>
<feature type="transmembrane region" description="Helical" evidence="11">
    <location>
        <begin position="219"/>
        <end position="241"/>
    </location>
</feature>
<keyword evidence="9" id="KW-0325">Glycoprotein</keyword>
<keyword evidence="8" id="KW-0675">Receptor</keyword>
<dbReference type="WBParaSite" id="PSAMB.scaffold3size181960.g442.t1">
    <property type="protein sequence ID" value="PSAMB.scaffold3size181960.g442.t1"/>
    <property type="gene ID" value="PSAMB.scaffold3size181960.g442"/>
</dbReference>
<dbReference type="PROSITE" id="PS50261">
    <property type="entry name" value="G_PROTEIN_RECEP_F2_4"/>
    <property type="match status" value="1"/>
</dbReference>
<name>A0A914WIT4_9BILA</name>
<dbReference type="PANTHER" id="PTHR45620">
    <property type="entry name" value="PDF RECEPTOR-LIKE PROTEIN-RELATED"/>
    <property type="match status" value="1"/>
</dbReference>
<evidence type="ECO:0000256" key="2">
    <source>
        <dbReference type="ARBA" id="ARBA00005314"/>
    </source>
</evidence>
<keyword evidence="4 11" id="KW-0812">Transmembrane</keyword>
<comment type="similarity">
    <text evidence="2">Belongs to the G-protein coupled receptor 2 family.</text>
</comment>
<dbReference type="GO" id="GO:0007166">
    <property type="term" value="P:cell surface receptor signaling pathway"/>
    <property type="evidence" value="ECO:0007669"/>
    <property type="project" value="InterPro"/>
</dbReference>
<evidence type="ECO:0000256" key="5">
    <source>
        <dbReference type="ARBA" id="ARBA00022989"/>
    </source>
</evidence>
<feature type="transmembrane region" description="Helical" evidence="11">
    <location>
        <begin position="147"/>
        <end position="166"/>
    </location>
</feature>
<dbReference type="SUPFAM" id="SSF81321">
    <property type="entry name" value="Family A G protein-coupled receptor-like"/>
    <property type="match status" value="1"/>
</dbReference>
<dbReference type="GO" id="GO:0005886">
    <property type="term" value="C:plasma membrane"/>
    <property type="evidence" value="ECO:0007669"/>
    <property type="project" value="UniProtKB-SubCell"/>
</dbReference>
<evidence type="ECO:0000256" key="7">
    <source>
        <dbReference type="ARBA" id="ARBA00023136"/>
    </source>
</evidence>
<organism evidence="14 15">
    <name type="scientific">Plectus sambesii</name>
    <dbReference type="NCBI Taxonomy" id="2011161"/>
    <lineage>
        <taxon>Eukaryota</taxon>
        <taxon>Metazoa</taxon>
        <taxon>Ecdysozoa</taxon>
        <taxon>Nematoda</taxon>
        <taxon>Chromadorea</taxon>
        <taxon>Plectida</taxon>
        <taxon>Plectina</taxon>
        <taxon>Plectoidea</taxon>
        <taxon>Plectidae</taxon>
        <taxon>Plectus</taxon>
    </lineage>
</organism>
<feature type="transmembrane region" description="Helical" evidence="11">
    <location>
        <begin position="115"/>
        <end position="135"/>
    </location>
</feature>
<dbReference type="PROSITE" id="PS00650">
    <property type="entry name" value="G_PROTEIN_RECEP_F2_2"/>
    <property type="match status" value="1"/>
</dbReference>
<dbReference type="InterPro" id="IPR017981">
    <property type="entry name" value="GPCR_2-like_7TM"/>
</dbReference>
<evidence type="ECO:0000256" key="1">
    <source>
        <dbReference type="ARBA" id="ARBA00004651"/>
    </source>
</evidence>
<keyword evidence="6" id="KW-0297">G-protein coupled receptor</keyword>
<keyword evidence="7 11" id="KW-0472">Membrane</keyword>
<dbReference type="InterPro" id="IPR000832">
    <property type="entry name" value="GPCR_2_secretin-like"/>
</dbReference>
<dbReference type="Pfam" id="PF00002">
    <property type="entry name" value="7tm_2"/>
    <property type="match status" value="1"/>
</dbReference>
<evidence type="ECO:0000256" key="11">
    <source>
        <dbReference type="SAM" id="Phobius"/>
    </source>
</evidence>
<evidence type="ECO:0000256" key="10">
    <source>
        <dbReference type="ARBA" id="ARBA00023224"/>
    </source>
</evidence>
<keyword evidence="3" id="KW-1003">Cell membrane</keyword>
<keyword evidence="5 11" id="KW-1133">Transmembrane helix</keyword>
<proteinExistence type="inferred from homology"/>
<dbReference type="PANTHER" id="PTHR45620:SF42">
    <property type="entry name" value="G-PROTEIN COUPLED RECEPTOR SEB-2"/>
    <property type="match status" value="1"/>
</dbReference>
<evidence type="ECO:0000313" key="15">
    <source>
        <dbReference type="WBParaSite" id="PSAMB.scaffold3size181960.g442.t1"/>
    </source>
</evidence>
<dbReference type="InterPro" id="IPR001879">
    <property type="entry name" value="GPCR_2_extracellular_dom"/>
</dbReference>
<evidence type="ECO:0000256" key="4">
    <source>
        <dbReference type="ARBA" id="ARBA00022692"/>
    </source>
</evidence>
<evidence type="ECO:0000256" key="8">
    <source>
        <dbReference type="ARBA" id="ARBA00023170"/>
    </source>
</evidence>
<dbReference type="AlphaFoldDB" id="A0A914WIT4"/>
<evidence type="ECO:0000256" key="9">
    <source>
        <dbReference type="ARBA" id="ARBA00023180"/>
    </source>
</evidence>
<evidence type="ECO:0000313" key="14">
    <source>
        <dbReference type="Proteomes" id="UP000887566"/>
    </source>
</evidence>
<keyword evidence="14" id="KW-1185">Reference proteome</keyword>
<protein>
    <submittedName>
        <fullName evidence="15">Uncharacterized protein</fullName>
    </submittedName>
</protein>